<dbReference type="RefSeq" id="WP_188177688.1">
    <property type="nucleotide sequence ID" value="NZ_JACVVD010000013.1"/>
</dbReference>
<dbReference type="Pfam" id="PF08721">
    <property type="entry name" value="Tn7_Tnp_TnsA_C"/>
    <property type="match status" value="1"/>
</dbReference>
<keyword evidence="2" id="KW-0540">Nuclease</keyword>
<dbReference type="InterPro" id="IPR014832">
    <property type="entry name" value="TnsA_C"/>
</dbReference>
<dbReference type="Proteomes" id="UP000650466">
    <property type="component" value="Unassembled WGS sequence"/>
</dbReference>
<comment type="caution">
    <text evidence="2">The sequence shown here is derived from an EMBL/GenBank/DDBJ whole genome shotgun (WGS) entry which is preliminary data.</text>
</comment>
<sequence>MTTPKHELVNRRCDKYAVINGWDYKVIYPKQIPDKILRNIKSLHGALKRRKWFDEWIPIVEMRLRYMGKIAIIDLAKSFSTQISPLFILPVIYHLIAKGIFTTNIYQDIDEYSEISMGSLLEQIDRFVLEEGDNDEAE</sequence>
<name>A0A926QMZ7_9BACL</name>
<reference evidence="2" key="1">
    <citation type="submission" date="2020-09" db="EMBL/GenBank/DDBJ databases">
        <title>Draft Genome Sequence of Paenibacillus sp. WST5.</title>
        <authorList>
            <person name="Bao Z."/>
        </authorList>
    </citation>
    <scope>NUCLEOTIDE SEQUENCE</scope>
    <source>
        <strain evidence="2">WST5</strain>
    </source>
</reference>
<evidence type="ECO:0000313" key="3">
    <source>
        <dbReference type="Proteomes" id="UP000650466"/>
    </source>
</evidence>
<dbReference type="GO" id="GO:0004519">
    <property type="term" value="F:endonuclease activity"/>
    <property type="evidence" value="ECO:0007669"/>
    <property type="project" value="UniProtKB-KW"/>
</dbReference>
<dbReference type="AlphaFoldDB" id="A0A926QMZ7"/>
<proteinExistence type="predicted"/>
<protein>
    <submittedName>
        <fullName evidence="2">TnsA endonuclease C-terminal domain-containing protein</fullName>
    </submittedName>
</protein>
<organism evidence="2 3">
    <name type="scientific">Paenibacillus sedimenti</name>
    <dbReference type="NCBI Taxonomy" id="2770274"/>
    <lineage>
        <taxon>Bacteria</taxon>
        <taxon>Bacillati</taxon>
        <taxon>Bacillota</taxon>
        <taxon>Bacilli</taxon>
        <taxon>Bacillales</taxon>
        <taxon>Paenibacillaceae</taxon>
        <taxon>Paenibacillus</taxon>
    </lineage>
</organism>
<dbReference type="EMBL" id="JACVVD010000013">
    <property type="protein sequence ID" value="MBD0383874.1"/>
    <property type="molecule type" value="Genomic_DNA"/>
</dbReference>
<accession>A0A926QMZ7</accession>
<keyword evidence="2" id="KW-0255">Endonuclease</keyword>
<feature type="domain" description="TnsA endonuclease C-terminal" evidence="1">
    <location>
        <begin position="31"/>
        <end position="105"/>
    </location>
</feature>
<gene>
    <name evidence="2" type="ORF">ICC18_27750</name>
</gene>
<keyword evidence="2" id="KW-0378">Hydrolase</keyword>
<keyword evidence="3" id="KW-1185">Reference proteome</keyword>
<evidence type="ECO:0000313" key="2">
    <source>
        <dbReference type="EMBL" id="MBD0383874.1"/>
    </source>
</evidence>
<evidence type="ECO:0000259" key="1">
    <source>
        <dbReference type="Pfam" id="PF08721"/>
    </source>
</evidence>